<dbReference type="RefSeq" id="WP_118301954.1">
    <property type="nucleotide sequence ID" value="NZ_BMPA01000011.1"/>
</dbReference>
<dbReference type="Gene3D" id="3.40.30.10">
    <property type="entry name" value="Glutaredoxin"/>
    <property type="match status" value="1"/>
</dbReference>
<dbReference type="SUPFAM" id="SSF52833">
    <property type="entry name" value="Thioredoxin-like"/>
    <property type="match status" value="1"/>
</dbReference>
<organism evidence="6 8">
    <name type="scientific">Butyricimonas paravirosa</name>
    <dbReference type="NCBI Taxonomy" id="1472417"/>
    <lineage>
        <taxon>Bacteria</taxon>
        <taxon>Pseudomonadati</taxon>
        <taxon>Bacteroidota</taxon>
        <taxon>Bacteroidia</taxon>
        <taxon>Bacteroidales</taxon>
        <taxon>Odoribacteraceae</taxon>
        <taxon>Butyricimonas</taxon>
    </lineage>
</organism>
<dbReference type="EMBL" id="CP043839">
    <property type="protein sequence ID" value="WOF11592.1"/>
    <property type="molecule type" value="Genomic_DNA"/>
</dbReference>
<dbReference type="PANTHER" id="PTHR42852">
    <property type="entry name" value="THIOL:DISULFIDE INTERCHANGE PROTEIN DSBE"/>
    <property type="match status" value="1"/>
</dbReference>
<dbReference type="PANTHER" id="PTHR42852:SF6">
    <property type="entry name" value="THIOL:DISULFIDE INTERCHANGE PROTEIN DSBE"/>
    <property type="match status" value="1"/>
</dbReference>
<feature type="domain" description="Thioredoxin" evidence="5">
    <location>
        <begin position="241"/>
        <end position="390"/>
    </location>
</feature>
<dbReference type="InterPro" id="IPR012336">
    <property type="entry name" value="Thioredoxin-like_fold"/>
</dbReference>
<dbReference type="PROSITE" id="PS00194">
    <property type="entry name" value="THIOREDOXIN_1"/>
    <property type="match status" value="1"/>
</dbReference>
<evidence type="ECO:0000256" key="4">
    <source>
        <dbReference type="ARBA" id="ARBA00023284"/>
    </source>
</evidence>
<comment type="subcellular location">
    <subcellularLocation>
        <location evidence="1">Cell envelope</location>
    </subcellularLocation>
</comment>
<keyword evidence="3" id="KW-1015">Disulfide bond</keyword>
<evidence type="ECO:0000313" key="7">
    <source>
        <dbReference type="EMBL" id="WOF11592.1"/>
    </source>
</evidence>
<accession>A0A7X6BK86</accession>
<dbReference type="EMBL" id="JAATLI010000012">
    <property type="protein sequence ID" value="NJC19680.1"/>
    <property type="molecule type" value="Genomic_DNA"/>
</dbReference>
<sequence>MRYLSLFILLATIVACNNKPMDHFVIRGTIPGAMDSTEIILAPNGRYNNRIATGYVINGKFELQGKAHEPVYCRLSMNNQDIIDRKGLRNENLTKYAEIDFFVENGELTFQTPHIDSLPESFWRYDIRKEKNYMLKGSTTQDIFSRYQQQTIPLRHNIRTLDRAYMENSRIEDFKTLQEQQIKLENLTKEFIKNNRNLAVNLHLAGQLKKEPFTYDQTYLDELAELFVSYQDTCAALKQFRQDLQKAKVFVQGKALQEGEIITPDGKKESLLSQLKKDRYTVIDFWASWCGPCRASFPHLREMYKTYGEKVTFISLSVDKNEKDWQKALGEEKLPWNQYLATPELSKNTRDAYNLTSIPTFLVIDPEGKIIFSGHNSGELETTLETKCNI</sequence>
<gene>
    <name evidence="7" type="ORF">F1644_04590</name>
    <name evidence="6" type="ORF">GGR15_003316</name>
</gene>
<dbReference type="PROSITE" id="PS51257">
    <property type="entry name" value="PROKAR_LIPOPROTEIN"/>
    <property type="match status" value="1"/>
</dbReference>
<evidence type="ECO:0000313" key="6">
    <source>
        <dbReference type="EMBL" id="NJC19680.1"/>
    </source>
</evidence>
<keyword evidence="9" id="KW-1185">Reference proteome</keyword>
<dbReference type="Pfam" id="PF14289">
    <property type="entry name" value="DUF4369"/>
    <property type="match status" value="1"/>
</dbReference>
<reference evidence="6 8" key="2">
    <citation type="submission" date="2020-03" db="EMBL/GenBank/DDBJ databases">
        <title>Genomic Encyclopedia of Type Strains, Phase IV (KMG-IV): sequencing the most valuable type-strain genomes for metagenomic binning, comparative biology and taxonomic classification.</title>
        <authorList>
            <person name="Goeker M."/>
        </authorList>
    </citation>
    <scope>NUCLEOTIDE SEQUENCE [LARGE SCALE GENOMIC DNA]</scope>
    <source>
        <strain evidence="6 8">DSM 105722</strain>
    </source>
</reference>
<dbReference type="GeneID" id="86890549"/>
<dbReference type="GO" id="GO:0017004">
    <property type="term" value="P:cytochrome complex assembly"/>
    <property type="evidence" value="ECO:0007669"/>
    <property type="project" value="UniProtKB-KW"/>
</dbReference>
<keyword evidence="4" id="KW-0676">Redox-active center</keyword>
<dbReference type="InterPro" id="IPR036249">
    <property type="entry name" value="Thioredoxin-like_sf"/>
</dbReference>
<protein>
    <submittedName>
        <fullName evidence="7">AhpC/TSA family protein</fullName>
    </submittedName>
    <submittedName>
        <fullName evidence="6">Thiol-disulfide isomerase/thioredoxin</fullName>
    </submittedName>
</protein>
<dbReference type="InterPro" id="IPR017937">
    <property type="entry name" value="Thioredoxin_CS"/>
</dbReference>
<reference evidence="7 9" key="1">
    <citation type="submission" date="2019-09" db="EMBL/GenBank/DDBJ databases">
        <title>Butyricimonas paravirosa DSM 105722 (=214-4 = JCM 18677 = CCUG 65563).</title>
        <authorList>
            <person name="Le Roy T."/>
            <person name="Cani P.D."/>
        </authorList>
    </citation>
    <scope>NUCLEOTIDE SEQUENCE [LARGE SCALE GENOMIC DNA]</scope>
    <source>
        <strain evidence="7 9">DSM 105722</strain>
    </source>
</reference>
<proteinExistence type="predicted"/>
<evidence type="ECO:0000256" key="1">
    <source>
        <dbReference type="ARBA" id="ARBA00004196"/>
    </source>
</evidence>
<evidence type="ECO:0000313" key="9">
    <source>
        <dbReference type="Proteomes" id="UP001302374"/>
    </source>
</evidence>
<evidence type="ECO:0000256" key="2">
    <source>
        <dbReference type="ARBA" id="ARBA00022748"/>
    </source>
</evidence>
<dbReference type="PROSITE" id="PS51352">
    <property type="entry name" value="THIOREDOXIN_2"/>
    <property type="match status" value="1"/>
</dbReference>
<dbReference type="InterPro" id="IPR013766">
    <property type="entry name" value="Thioredoxin_domain"/>
</dbReference>
<dbReference type="CDD" id="cd02966">
    <property type="entry name" value="TlpA_like_family"/>
    <property type="match status" value="1"/>
</dbReference>
<dbReference type="Proteomes" id="UP001302374">
    <property type="component" value="Chromosome"/>
</dbReference>
<dbReference type="InterPro" id="IPR050553">
    <property type="entry name" value="Thioredoxin_ResA/DsbE_sf"/>
</dbReference>
<evidence type="ECO:0000256" key="3">
    <source>
        <dbReference type="ARBA" id="ARBA00023157"/>
    </source>
</evidence>
<dbReference type="GO" id="GO:0016853">
    <property type="term" value="F:isomerase activity"/>
    <property type="evidence" value="ECO:0007669"/>
    <property type="project" value="UniProtKB-KW"/>
</dbReference>
<dbReference type="Pfam" id="PF13905">
    <property type="entry name" value="Thioredoxin_8"/>
    <property type="match status" value="1"/>
</dbReference>
<keyword evidence="6" id="KW-0413">Isomerase</keyword>
<dbReference type="InterPro" id="IPR025380">
    <property type="entry name" value="DUF4369"/>
</dbReference>
<keyword evidence="2" id="KW-0201">Cytochrome c-type biogenesis</keyword>
<evidence type="ECO:0000313" key="8">
    <source>
        <dbReference type="Proteomes" id="UP000576368"/>
    </source>
</evidence>
<dbReference type="AlphaFoldDB" id="A0A7X6BK86"/>
<evidence type="ECO:0000259" key="5">
    <source>
        <dbReference type="PROSITE" id="PS51352"/>
    </source>
</evidence>
<dbReference type="GO" id="GO:0030313">
    <property type="term" value="C:cell envelope"/>
    <property type="evidence" value="ECO:0007669"/>
    <property type="project" value="UniProtKB-SubCell"/>
</dbReference>
<name>A0A7X6BK86_9BACT</name>
<dbReference type="Proteomes" id="UP000576368">
    <property type="component" value="Unassembled WGS sequence"/>
</dbReference>